<protein>
    <submittedName>
        <fullName evidence="1">Uncharacterized protein</fullName>
    </submittedName>
</protein>
<keyword evidence="2" id="KW-1185">Reference proteome</keyword>
<dbReference type="AlphaFoldDB" id="A0A918YS97"/>
<sequence>MTDTNRIGHSIPLLLSERLPGAQLWARLCVPCAPNLDRAAVTRTLITEPACMVSAKTSQPTFRPPPWQALANTTDVQANHVAGAKPHVS</sequence>
<proteinExistence type="predicted"/>
<dbReference type="EMBL" id="BMVG01000054">
    <property type="protein sequence ID" value="GHE14802.1"/>
    <property type="molecule type" value="Genomic_DNA"/>
</dbReference>
<reference evidence="1" key="2">
    <citation type="submission" date="2020-09" db="EMBL/GenBank/DDBJ databases">
        <authorList>
            <person name="Sun Q."/>
            <person name="Ohkuma M."/>
        </authorList>
    </citation>
    <scope>NUCLEOTIDE SEQUENCE</scope>
    <source>
        <strain evidence="1">JCM 4714</strain>
    </source>
</reference>
<reference evidence="1" key="1">
    <citation type="journal article" date="2014" name="Int. J. Syst. Evol. Microbiol.">
        <title>Complete genome sequence of Corynebacterium casei LMG S-19264T (=DSM 44701T), isolated from a smear-ripened cheese.</title>
        <authorList>
            <consortium name="US DOE Joint Genome Institute (JGI-PGF)"/>
            <person name="Walter F."/>
            <person name="Albersmeier A."/>
            <person name="Kalinowski J."/>
            <person name="Ruckert C."/>
        </authorList>
    </citation>
    <scope>NUCLEOTIDE SEQUENCE</scope>
    <source>
        <strain evidence="1">JCM 4714</strain>
    </source>
</reference>
<gene>
    <name evidence="1" type="ORF">GCM10010339_87370</name>
</gene>
<name>A0A918YS97_9ACTN</name>
<comment type="caution">
    <text evidence="1">The sequence shown here is derived from an EMBL/GenBank/DDBJ whole genome shotgun (WGS) entry which is preliminary data.</text>
</comment>
<accession>A0A918YS97</accession>
<organism evidence="1 2">
    <name type="scientific">Streptomyces alanosinicus</name>
    <dbReference type="NCBI Taxonomy" id="68171"/>
    <lineage>
        <taxon>Bacteria</taxon>
        <taxon>Bacillati</taxon>
        <taxon>Actinomycetota</taxon>
        <taxon>Actinomycetes</taxon>
        <taxon>Kitasatosporales</taxon>
        <taxon>Streptomycetaceae</taxon>
        <taxon>Streptomyces</taxon>
    </lineage>
</organism>
<dbReference type="Proteomes" id="UP000655443">
    <property type="component" value="Unassembled WGS sequence"/>
</dbReference>
<evidence type="ECO:0000313" key="1">
    <source>
        <dbReference type="EMBL" id="GHE14802.1"/>
    </source>
</evidence>
<evidence type="ECO:0000313" key="2">
    <source>
        <dbReference type="Proteomes" id="UP000655443"/>
    </source>
</evidence>